<dbReference type="EMBL" id="AOJE01000038">
    <property type="protein sequence ID" value="ELZ39317.1"/>
    <property type="molecule type" value="Genomic_DNA"/>
</dbReference>
<proteinExistence type="predicted"/>
<reference evidence="1 2" key="1">
    <citation type="journal article" date="2014" name="PLoS Genet.">
        <title>Phylogenetically driven sequencing of extremely halophilic archaea reveals strategies for static and dynamic osmo-response.</title>
        <authorList>
            <person name="Becker E.A."/>
            <person name="Seitzer P.M."/>
            <person name="Tritt A."/>
            <person name="Larsen D."/>
            <person name="Krusor M."/>
            <person name="Yao A.I."/>
            <person name="Wu D."/>
            <person name="Madern D."/>
            <person name="Eisen J.A."/>
            <person name="Darling A.E."/>
            <person name="Facciotti M.T."/>
        </authorList>
    </citation>
    <scope>NUCLEOTIDE SEQUENCE [LARGE SCALE GENOMIC DNA]</scope>
    <source>
        <strain evidence="1 2">DSM 1137</strain>
    </source>
</reference>
<comment type="caution">
    <text evidence="1">The sequence shown here is derived from an EMBL/GenBank/DDBJ whole genome shotgun (WGS) entry which is preliminary data.</text>
</comment>
<evidence type="ECO:0000313" key="2">
    <source>
        <dbReference type="Proteomes" id="UP000011514"/>
    </source>
</evidence>
<dbReference type="PATRIC" id="fig|1227484.4.peg.1713"/>
<dbReference type="STRING" id="1227484.C471_08560"/>
<evidence type="ECO:0000313" key="1">
    <source>
        <dbReference type="EMBL" id="ELZ39317.1"/>
    </source>
</evidence>
<protein>
    <submittedName>
        <fullName evidence="1">Uncharacterized protein</fullName>
    </submittedName>
</protein>
<dbReference type="Proteomes" id="UP000011514">
    <property type="component" value="Unassembled WGS sequence"/>
</dbReference>
<keyword evidence="2" id="KW-1185">Reference proteome</keyword>
<sequence>MSDAARRFDQHRKDAAGSVASDVRARLREWYGVEDVSIVSVETAKDGAYETGGEYDPVTFLDYAGVDWLVDTDDAILPVGERVRPNVAGRRDFSWRVENGCSTPCESDRVPAGIDESGLFPRDIVFGLRDGDRLNRAWLIDVEAFRAAVDANRLTGERHDRDDGTAAVYYPVGDLVRVGCVRESWAAPYTGWV</sequence>
<dbReference type="RefSeq" id="WP_004048230.1">
    <property type="nucleotide sequence ID" value="NZ_AOJE01000038.1"/>
</dbReference>
<gene>
    <name evidence="1" type="ORF">C471_08560</name>
</gene>
<accession>M0DX65</accession>
<dbReference type="OrthoDB" id="373260at2157"/>
<dbReference type="AlphaFoldDB" id="M0DX65"/>
<organism evidence="1 2">
    <name type="scientific">Halorubrum saccharovorum DSM 1137</name>
    <dbReference type="NCBI Taxonomy" id="1227484"/>
    <lineage>
        <taxon>Archaea</taxon>
        <taxon>Methanobacteriati</taxon>
        <taxon>Methanobacteriota</taxon>
        <taxon>Stenosarchaea group</taxon>
        <taxon>Halobacteria</taxon>
        <taxon>Halobacteriales</taxon>
        <taxon>Haloferacaceae</taxon>
        <taxon>Halorubrum</taxon>
    </lineage>
</organism>
<name>M0DX65_9EURY</name>